<protein>
    <submittedName>
        <fullName evidence="2">Uncharacterized protein</fullName>
    </submittedName>
</protein>
<gene>
    <name evidence="3" type="ORF">SDM1_23t00010</name>
    <name evidence="2" type="ORF">SDM1_4t00009</name>
</gene>
<dbReference type="EMBL" id="AC142210">
    <property type="protein sequence ID" value="ABI34286.1"/>
    <property type="molecule type" value="Genomic_DNA"/>
</dbReference>
<accession>Q6L3H8</accession>
<feature type="compositionally biased region" description="Basic and acidic residues" evidence="1">
    <location>
        <begin position="11"/>
        <end position="25"/>
    </location>
</feature>
<organism evidence="2">
    <name type="scientific">Solanum demissum</name>
    <name type="common">Wild potato</name>
    <dbReference type="NCBI Taxonomy" id="50514"/>
    <lineage>
        <taxon>Eukaryota</taxon>
        <taxon>Viridiplantae</taxon>
        <taxon>Streptophyta</taxon>
        <taxon>Embryophyta</taxon>
        <taxon>Tracheophyta</taxon>
        <taxon>Spermatophyta</taxon>
        <taxon>Magnoliopsida</taxon>
        <taxon>eudicotyledons</taxon>
        <taxon>Gunneridae</taxon>
        <taxon>Pentapetalae</taxon>
        <taxon>asterids</taxon>
        <taxon>lamiids</taxon>
        <taxon>Solanales</taxon>
        <taxon>Solanaceae</taxon>
        <taxon>Solanoideae</taxon>
        <taxon>Solaneae</taxon>
        <taxon>Solanum</taxon>
    </lineage>
</organism>
<name>Q6L3H8_SOLDE</name>
<feature type="region of interest" description="Disordered" evidence="1">
    <location>
        <begin position="7"/>
        <end position="35"/>
    </location>
</feature>
<dbReference type="EMBL" id="AC149488">
    <property type="protein sequence ID" value="AAT40560.2"/>
    <property type="molecule type" value="Genomic_DNA"/>
</dbReference>
<proteinExistence type="predicted"/>
<reference evidence="3" key="1">
    <citation type="submission" date="2003-03" db="EMBL/GenBank/DDBJ databases">
        <authorList>
            <person name="Ronning C.M."/>
        </authorList>
    </citation>
    <scope>NUCLEOTIDE SEQUENCE</scope>
</reference>
<reference evidence="2" key="4">
    <citation type="submission" date="2006-08" db="EMBL/GenBank/DDBJ databases">
        <authorList>
            <person name="Childs K."/>
        </authorList>
    </citation>
    <scope>NUCLEOTIDE SEQUENCE</scope>
</reference>
<reference evidence="2" key="3">
    <citation type="submission" date="2004-06" db="EMBL/GenBank/DDBJ databases">
        <authorList>
            <person name="Buell R."/>
            <person name="Liu J."/>
            <person name="Childs K."/>
            <person name="Zaborsky J."/>
            <person name="Tallon L."/>
            <person name="Wirtz U."/>
            <person name="Wei F."/>
            <person name="Kuang H."/>
            <person name="Zhang P."/>
            <person name="Marano M."/>
            <person name="Baker B."/>
        </authorList>
    </citation>
    <scope>NUCLEOTIDE SEQUENCE</scope>
</reference>
<sequence>MELVTAVLGDHGQRPQDDYGKDLNLRPHAPQPSSLTTRPDRWVLFSLSKEYLTIFLGETGSRLCVGLVVYGHVFVIDCCGLRHLSDLPPFADTFSDLSLNSGCDCCHGVGKWKTEFLFNSRCNCFLQGMEITNKSCMAVLNKLIQAAIGFMTFSLAVKVQQYGTDLWQEYCKEVNRTLKQVCNKSWLARYHIEALYMVDCEWRKNKAVRLLADQQPHAA</sequence>
<reference evidence="3" key="2">
    <citation type="submission" date="2004-06" db="EMBL/GenBank/DDBJ databases">
        <authorList>
            <person name="Buell R."/>
        </authorList>
    </citation>
    <scope>NUCLEOTIDE SEQUENCE</scope>
</reference>
<evidence type="ECO:0000313" key="3">
    <source>
        <dbReference type="EMBL" id="ABI34286.1"/>
    </source>
</evidence>
<evidence type="ECO:0000256" key="1">
    <source>
        <dbReference type="SAM" id="MobiDB-lite"/>
    </source>
</evidence>
<dbReference type="AlphaFoldDB" id="Q6L3H8"/>
<evidence type="ECO:0000313" key="2">
    <source>
        <dbReference type="EMBL" id="AAT40560.2"/>
    </source>
</evidence>